<protein>
    <submittedName>
        <fullName evidence="2">Uncharacterized protein</fullName>
    </submittedName>
</protein>
<accession>A0A552U7Q2</accession>
<feature type="chain" id="PRO_5022026955" evidence="1">
    <location>
        <begin position="21"/>
        <end position="152"/>
    </location>
</feature>
<comment type="caution">
    <text evidence="2">The sequence shown here is derived from an EMBL/GenBank/DDBJ whole genome shotgun (WGS) entry which is preliminary data.</text>
</comment>
<dbReference type="RefSeq" id="WP_144237448.1">
    <property type="nucleotide sequence ID" value="NZ_VJWA01000002.1"/>
</dbReference>
<name>A0A552U7Q2_9SPHN</name>
<evidence type="ECO:0000313" key="2">
    <source>
        <dbReference type="EMBL" id="TRW14243.1"/>
    </source>
</evidence>
<sequence length="152" mass="15350">MRAALLLAAGLAATATAAEAAAWNFAFNQGIAEYSAGSFAEGGSSVALSCAESGVAPGSVSVSVRRAGFTPAKAEPVTFRVGTREVRMFTDAGGSVSYGSVAVAPRFRALWQMLGTGRGTLTVKYGPGAPMSFPLTGAAKLFGPVPCPKQLS</sequence>
<organism evidence="2 3">
    <name type="scientific">Glacieibacterium frigidum</name>
    <dbReference type="NCBI Taxonomy" id="2593303"/>
    <lineage>
        <taxon>Bacteria</taxon>
        <taxon>Pseudomonadati</taxon>
        <taxon>Pseudomonadota</taxon>
        <taxon>Alphaproteobacteria</taxon>
        <taxon>Sphingomonadales</taxon>
        <taxon>Sphingosinicellaceae</taxon>
        <taxon>Glacieibacterium</taxon>
    </lineage>
</organism>
<dbReference type="OrthoDB" id="7572969at2"/>
<proteinExistence type="predicted"/>
<dbReference type="Proteomes" id="UP000317894">
    <property type="component" value="Unassembled WGS sequence"/>
</dbReference>
<gene>
    <name evidence="2" type="ORF">FMM06_11025</name>
</gene>
<reference evidence="2 3" key="1">
    <citation type="submission" date="2019-07" db="EMBL/GenBank/DDBJ databases">
        <title>Novel species isolated from glacier.</title>
        <authorList>
            <person name="Liu Q."/>
            <person name="Xin Y.-H."/>
        </authorList>
    </citation>
    <scope>NUCLEOTIDE SEQUENCE [LARGE SCALE GENOMIC DNA]</scope>
    <source>
        <strain evidence="2 3">LB1R16</strain>
    </source>
</reference>
<evidence type="ECO:0000313" key="3">
    <source>
        <dbReference type="Proteomes" id="UP000317894"/>
    </source>
</evidence>
<evidence type="ECO:0000256" key="1">
    <source>
        <dbReference type="SAM" id="SignalP"/>
    </source>
</evidence>
<keyword evidence="3" id="KW-1185">Reference proteome</keyword>
<keyword evidence="1" id="KW-0732">Signal</keyword>
<feature type="signal peptide" evidence="1">
    <location>
        <begin position="1"/>
        <end position="20"/>
    </location>
</feature>
<dbReference type="AlphaFoldDB" id="A0A552U7Q2"/>
<dbReference type="EMBL" id="VJWA01000002">
    <property type="protein sequence ID" value="TRW14243.1"/>
    <property type="molecule type" value="Genomic_DNA"/>
</dbReference>